<feature type="region of interest" description="Disordered" evidence="2">
    <location>
        <begin position="1150"/>
        <end position="1191"/>
    </location>
</feature>
<accession>A0AAD0RFS9</accession>
<dbReference type="RefSeq" id="WP_088531251.1">
    <property type="nucleotide sequence ID" value="NZ_CP021646.1"/>
</dbReference>
<feature type="compositionally biased region" description="Polar residues" evidence="2">
    <location>
        <begin position="54"/>
        <end position="66"/>
    </location>
</feature>
<dbReference type="AlphaFoldDB" id="A0AAD0RFS9"/>
<dbReference type="KEGG" id="ppis:B1L02_12285"/>
<feature type="region of interest" description="Disordered" evidence="2">
    <location>
        <begin position="1002"/>
        <end position="1033"/>
    </location>
</feature>
<dbReference type="Gene3D" id="1.10.287.950">
    <property type="entry name" value="Methyl-accepting chemotaxis protein"/>
    <property type="match status" value="1"/>
</dbReference>
<feature type="coiled-coil region" evidence="1">
    <location>
        <begin position="130"/>
        <end position="209"/>
    </location>
</feature>
<dbReference type="PANTHER" id="PTHR38812">
    <property type="entry name" value="MU-LIKE PROPHAGE FLUMU PROTEIN GP42"/>
    <property type="match status" value="1"/>
</dbReference>
<dbReference type="Proteomes" id="UP000258102">
    <property type="component" value="Chromosome 1"/>
</dbReference>
<evidence type="ECO:0000256" key="2">
    <source>
        <dbReference type="SAM" id="MobiDB-lite"/>
    </source>
</evidence>
<evidence type="ECO:0000259" key="3">
    <source>
        <dbReference type="Pfam" id="PF20155"/>
    </source>
</evidence>
<proteinExistence type="predicted"/>
<feature type="compositionally biased region" description="Basic and acidic residues" evidence="2">
    <location>
        <begin position="1010"/>
        <end position="1033"/>
    </location>
</feature>
<reference evidence="4 5" key="1">
    <citation type="submission" date="2018-08" db="EMBL/GenBank/DDBJ databases">
        <title>Whole Genome Sequences of Two Pseudoalteromonas piscicida Strains, DE1-A and DE2-A, which Exhibit Strong Antibacterial Activity against Vibrio vulnificus.</title>
        <authorList>
            <person name="Richards G.P."/>
            <person name="Needleman D.S."/>
            <person name="Watson M.A."/>
            <person name="Polson S.W."/>
        </authorList>
    </citation>
    <scope>NUCLEOTIDE SEQUENCE [LARGE SCALE GENOMIC DNA]</scope>
    <source>
        <strain evidence="4 5">DE2-A</strain>
    </source>
</reference>
<evidence type="ECO:0000256" key="1">
    <source>
        <dbReference type="SAM" id="Coils"/>
    </source>
</evidence>
<feature type="coiled-coil region" evidence="1">
    <location>
        <begin position="935"/>
        <end position="962"/>
    </location>
</feature>
<evidence type="ECO:0000313" key="5">
    <source>
        <dbReference type="Proteomes" id="UP000258102"/>
    </source>
</evidence>
<dbReference type="Pfam" id="PF20155">
    <property type="entry name" value="TMP_3"/>
    <property type="match status" value="1"/>
</dbReference>
<dbReference type="PANTHER" id="PTHR38812:SF2">
    <property type="entry name" value="MU-LIKE PROPHAGE FLUMU PROTEIN GP42"/>
    <property type="match status" value="1"/>
</dbReference>
<dbReference type="NCBIfam" id="TIGR02675">
    <property type="entry name" value="tape_meas_nterm"/>
    <property type="match status" value="1"/>
</dbReference>
<feature type="region of interest" description="Disordered" evidence="2">
    <location>
        <begin position="54"/>
        <end position="75"/>
    </location>
</feature>
<gene>
    <name evidence="4" type="ORF">D0511_05445</name>
</gene>
<organism evidence="4 5">
    <name type="scientific">Pseudoalteromonas piscicida</name>
    <dbReference type="NCBI Taxonomy" id="43662"/>
    <lineage>
        <taxon>Bacteria</taxon>
        <taxon>Pseudomonadati</taxon>
        <taxon>Pseudomonadota</taxon>
        <taxon>Gammaproteobacteria</taxon>
        <taxon>Alteromonadales</taxon>
        <taxon>Pseudoalteromonadaceae</taxon>
        <taxon>Pseudoalteromonas</taxon>
    </lineage>
</organism>
<dbReference type="EMBL" id="CP031761">
    <property type="protein sequence ID" value="AXR01576.1"/>
    <property type="molecule type" value="Genomic_DNA"/>
</dbReference>
<protein>
    <submittedName>
        <fullName evidence="4">Phage tail tape measure protein</fullName>
    </submittedName>
</protein>
<sequence length="1246" mass="135046">MADKTLQLALRIVAEATGKQNLEQLVAELRNIEQSADDAAPATDQLGQNLDETAQAAKQTSKQSTELADDLASSTTASAKLGESLQDVSNKAKTTASNTQTLSGDLNQVGTATTNASQKAGVLADVIDELGNQQELIRAFERSKRELEEQEIATAAAAHALDQLQKQAQDTTKPFVELARGIDLAERDLQQMRAELTQQITKHNSLQAELKRSGIDTKDLTVAKRNLAAGFTKAGKSVDGFTQDLKQGSAAQQAHAASLGSVASQIAAVAAAYVGLDQVGQAVRSVFETGDKFEKLQVQMNGLMGSIAQGEKASAWITEFTKNTPLQLGEVSQAFVKLKAFGLDPMDGTLQSITDSALKLGGGYQEVEGISLALGQAWAKQKLQGEEILQLVERGIPVWDMLQTVTGKNVQELQKLSSAGQLGRDVIKQLIDEMGRTSTGSAAAQMALFSGQVSNAKDNLEQFYNLIAKSGAMDWLKGQIGDLNKEFAAMAADGRLQEWAQSISDTIVATGTAIKDTITTLYEYREEIGFVAKAWLALKIGSYFSSVVAGAVSATRAFVTYRAAVTAATTATNAATVAANRWRNVAGVIARGGVYLALTNEVINLIGEYQNLKVAEAGVAESQRNAELQAAKLKGEFEVISATTGILVTNLKELEAAVAAGTLVMNETTGAYENAARKAEALAEATRIAAEEERKRQELLRLTIPEALRVIETLEQQAQNLNGVRAGVDGFIQSIESARTALAGAGAEYSQQLVLLDSLKAKFESHNESLERQAYLTNDVSKAYKELGITSADALTQTATKLQGAFELLQQSNEPVAMQQQAFLKWAKAAVEAANATDQTVPASVQAAAAALGLTAELDKLVNAANKLKPATDENSTATAKFASVLASTRAAMENNKKILDSSTASAEQKAKAQAALNRQTGLVVEQETDLARVRELETKNLQGLNVEQRKLEQELEQVNQQYKVGALTAEDYQHKKERISNILSVVNDLLGDFKDAQDDATNATKRGTRATEDATKANERSLKSLRQQKEELERVSQSANRAATSMSNYQNRNRPTVEQIVDYQEKYETGRGAAYRFESDEVIAERARREREKMQQQQYAQFERAINASTSTSELSKIYDRIFKQLVYIDGEQKRALRDLIDRQRESLKQVASAKRNPTRSNTITPRENTEYYSPSPVPTRPNNSSPLSDAVNGKLDKLLTLLTGQQSGKRIVLELKLPSGNTAELYTTIRDQLLEELEQLSNAQ</sequence>
<feature type="compositionally biased region" description="Polar residues" evidence="2">
    <location>
        <begin position="1160"/>
        <end position="1174"/>
    </location>
</feature>
<dbReference type="InterPro" id="IPR013491">
    <property type="entry name" value="Tape_meas_N"/>
</dbReference>
<feature type="domain" description="Tape measure protein N-terminal" evidence="3">
    <location>
        <begin position="284"/>
        <end position="467"/>
    </location>
</feature>
<evidence type="ECO:0000313" key="4">
    <source>
        <dbReference type="EMBL" id="AXR01576.1"/>
    </source>
</evidence>
<keyword evidence="1" id="KW-0175">Coiled coil</keyword>
<name>A0AAD0RFS9_PSEO7</name>
<dbReference type="InterPro" id="IPR053058">
    <property type="entry name" value="Mulikevirus_tape_measure"/>
</dbReference>